<dbReference type="SMART" id="SM00167">
    <property type="entry name" value="VPS9"/>
    <property type="match status" value="1"/>
</dbReference>
<feature type="compositionally biased region" description="Acidic residues" evidence="2">
    <location>
        <begin position="335"/>
        <end position="344"/>
    </location>
</feature>
<evidence type="ECO:0008006" key="7">
    <source>
        <dbReference type="Google" id="ProtNLM"/>
    </source>
</evidence>
<evidence type="ECO:0000313" key="6">
    <source>
        <dbReference type="Proteomes" id="UP000094336"/>
    </source>
</evidence>
<dbReference type="GO" id="GO:0000011">
    <property type="term" value="P:vacuole inheritance"/>
    <property type="evidence" value="ECO:0007669"/>
    <property type="project" value="EnsemblFungi"/>
</dbReference>
<organism evidence="5 6">
    <name type="scientific">Babjeviella inositovora NRRL Y-12698</name>
    <dbReference type="NCBI Taxonomy" id="984486"/>
    <lineage>
        <taxon>Eukaryota</taxon>
        <taxon>Fungi</taxon>
        <taxon>Dikarya</taxon>
        <taxon>Ascomycota</taxon>
        <taxon>Saccharomycotina</taxon>
        <taxon>Pichiomycetes</taxon>
        <taxon>Serinales incertae sedis</taxon>
        <taxon>Babjeviella</taxon>
    </lineage>
</organism>
<dbReference type="GO" id="GO:0030139">
    <property type="term" value="C:endocytic vesicle"/>
    <property type="evidence" value="ECO:0007669"/>
    <property type="project" value="TreeGrafter"/>
</dbReference>
<dbReference type="PROSITE" id="PS51205">
    <property type="entry name" value="VPS9"/>
    <property type="match status" value="1"/>
</dbReference>
<dbReference type="InterPro" id="IPR041804">
    <property type="entry name" value="Vps9_CUE"/>
</dbReference>
<dbReference type="OrthoDB" id="300289at2759"/>
<dbReference type="InterPro" id="IPR003123">
    <property type="entry name" value="VPS9"/>
</dbReference>
<reference evidence="6" key="1">
    <citation type="submission" date="2016-05" db="EMBL/GenBank/DDBJ databases">
        <title>Comparative genomics of biotechnologically important yeasts.</title>
        <authorList>
            <consortium name="DOE Joint Genome Institute"/>
            <person name="Riley R."/>
            <person name="Haridas S."/>
            <person name="Wolfe K.H."/>
            <person name="Lopes M.R."/>
            <person name="Hittinger C.T."/>
            <person name="Goker M."/>
            <person name="Salamov A."/>
            <person name="Wisecaver J."/>
            <person name="Long T.M."/>
            <person name="Aerts A.L."/>
            <person name="Barry K."/>
            <person name="Choi C."/>
            <person name="Clum A."/>
            <person name="Coughlan A.Y."/>
            <person name="Deshpande S."/>
            <person name="Douglass A.P."/>
            <person name="Hanson S.J."/>
            <person name="Klenk H.-P."/>
            <person name="Labutti K."/>
            <person name="Lapidus A."/>
            <person name="Lindquist E."/>
            <person name="Lipzen A."/>
            <person name="Meier-Kolthoff J.P."/>
            <person name="Ohm R.A."/>
            <person name="Otillar R.P."/>
            <person name="Pangilinan J."/>
            <person name="Peng Y."/>
            <person name="Rokas A."/>
            <person name="Rosa C.A."/>
            <person name="Scheuner C."/>
            <person name="Sibirny A.A."/>
            <person name="Slot J.C."/>
            <person name="Stielow J.B."/>
            <person name="Sun H."/>
            <person name="Kurtzman C.P."/>
            <person name="Blackwell M."/>
            <person name="Grigoriev I.V."/>
            <person name="Jeffries T.W."/>
        </authorList>
    </citation>
    <scope>NUCLEOTIDE SEQUENCE [LARGE SCALE GENOMIC DNA]</scope>
    <source>
        <strain evidence="6">NRRL Y-12698</strain>
    </source>
</reference>
<dbReference type="GO" id="GO:0031267">
    <property type="term" value="F:small GTPase binding"/>
    <property type="evidence" value="ECO:0007669"/>
    <property type="project" value="TreeGrafter"/>
</dbReference>
<dbReference type="GO" id="GO:0043130">
    <property type="term" value="F:ubiquitin binding"/>
    <property type="evidence" value="ECO:0007669"/>
    <property type="project" value="EnsemblFungi"/>
</dbReference>
<dbReference type="Gene3D" id="1.10.8.10">
    <property type="entry name" value="DNA helicase RuvA subunit, C-terminal domain"/>
    <property type="match status" value="1"/>
</dbReference>
<dbReference type="GO" id="GO:0032511">
    <property type="term" value="P:late endosome to vacuole transport via multivesicular body sorting pathway"/>
    <property type="evidence" value="ECO:0007669"/>
    <property type="project" value="EnsemblFungi"/>
</dbReference>
<dbReference type="InterPro" id="IPR003892">
    <property type="entry name" value="CUE"/>
</dbReference>
<dbReference type="GO" id="GO:0005829">
    <property type="term" value="C:cytosol"/>
    <property type="evidence" value="ECO:0007669"/>
    <property type="project" value="EnsemblFungi"/>
</dbReference>
<dbReference type="GO" id="GO:0006895">
    <property type="term" value="P:Golgi to endosome transport"/>
    <property type="evidence" value="ECO:0007669"/>
    <property type="project" value="EnsemblFungi"/>
</dbReference>
<dbReference type="Gene3D" id="1.10.246.120">
    <property type="match status" value="1"/>
</dbReference>
<evidence type="ECO:0000256" key="1">
    <source>
        <dbReference type="ARBA" id="ARBA00022786"/>
    </source>
</evidence>
<dbReference type="SUPFAM" id="SSF109993">
    <property type="entry name" value="VPS9 domain"/>
    <property type="match status" value="1"/>
</dbReference>
<evidence type="ECO:0000259" key="4">
    <source>
        <dbReference type="PROSITE" id="PS51205"/>
    </source>
</evidence>
<dbReference type="EMBL" id="KV454437">
    <property type="protein sequence ID" value="ODQ78090.1"/>
    <property type="molecule type" value="Genomic_DNA"/>
</dbReference>
<keyword evidence="1" id="KW-0833">Ubl conjugation pathway</keyword>
<dbReference type="PANTHER" id="PTHR23101">
    <property type="entry name" value="RAB GDP/GTP EXCHANGE FACTOR"/>
    <property type="match status" value="1"/>
</dbReference>
<dbReference type="InterPro" id="IPR041545">
    <property type="entry name" value="DUF5601"/>
</dbReference>
<dbReference type="AlphaFoldDB" id="A0A1E3QKB2"/>
<gene>
    <name evidence="5" type="ORF">BABINDRAFT_40303</name>
</gene>
<dbReference type="STRING" id="984486.A0A1E3QKB2"/>
<feature type="region of interest" description="Disordered" evidence="2">
    <location>
        <begin position="318"/>
        <end position="355"/>
    </location>
</feature>
<feature type="non-terminal residue" evidence="5">
    <location>
        <position position="1"/>
    </location>
</feature>
<sequence length="405" mass="46321">FDFTKFLEILRTKRAEPIAKYIRSFLISFSKKQWTVSEQVKLISDFKKFMSAKFDEFEPFSTMASVELENCHEGLEKLIMNKLYSQCFSPKIDLKRLDQSHREDLTKDEVVKEKLKQFSWVELAHLDIHFEESDTFIDMAIGELSKINNYRAPRDKIIVLLNCCKIIFGYLKQTSTEGSADSFIPVLIYIILKSKIPHFVSNINYIERFRDGKHLSGENAYYLSSLQGAVNFIETLDKDGLTVSEEEFDLHFAEYLQREEDELAAKEQEERRRKLEAEAPMPQRLIAGIGARAEERVSPSGVLFSSAQILGNSISSFLSPPASSGSSPRAKPIGDLDDNDEEDVQERQAMEASMAHRKDAFTSTYRMLRSMFPDLDKDIVKELVVVRQGNIGDCIDVCLELTNGN</sequence>
<proteinExistence type="predicted"/>
<dbReference type="RefSeq" id="XP_018983418.1">
    <property type="nucleotide sequence ID" value="XM_019131966.1"/>
</dbReference>
<dbReference type="PROSITE" id="PS51140">
    <property type="entry name" value="CUE"/>
    <property type="match status" value="1"/>
</dbReference>
<dbReference type="CDD" id="cd14369">
    <property type="entry name" value="CUE_VPS9_like"/>
    <property type="match status" value="1"/>
</dbReference>
<evidence type="ECO:0000313" key="5">
    <source>
        <dbReference type="EMBL" id="ODQ78090.1"/>
    </source>
</evidence>
<keyword evidence="6" id="KW-1185">Reference proteome</keyword>
<dbReference type="Pfam" id="PF02204">
    <property type="entry name" value="VPS9"/>
    <property type="match status" value="1"/>
</dbReference>
<name>A0A1E3QKB2_9ASCO</name>
<dbReference type="GeneID" id="30149819"/>
<accession>A0A1E3QKB2</accession>
<dbReference type="InterPro" id="IPR009060">
    <property type="entry name" value="UBA-like_sf"/>
</dbReference>
<dbReference type="Pfam" id="PF02845">
    <property type="entry name" value="CUE"/>
    <property type="match status" value="1"/>
</dbReference>
<dbReference type="InterPro" id="IPR037191">
    <property type="entry name" value="VPS9_dom_sf"/>
</dbReference>
<dbReference type="GO" id="GO:0006623">
    <property type="term" value="P:protein targeting to vacuole"/>
    <property type="evidence" value="ECO:0007669"/>
    <property type="project" value="EnsemblFungi"/>
</dbReference>
<dbReference type="PANTHER" id="PTHR23101:SF25">
    <property type="entry name" value="GTPASE-ACTIVATING PROTEIN AND VPS9 DOMAIN-CONTAINING PROTEIN 1"/>
    <property type="match status" value="1"/>
</dbReference>
<feature type="domain" description="VPS9" evidence="4">
    <location>
        <begin position="105"/>
        <end position="242"/>
    </location>
</feature>
<dbReference type="InterPro" id="IPR045046">
    <property type="entry name" value="Vps9-like"/>
</dbReference>
<feature type="compositionally biased region" description="Low complexity" evidence="2">
    <location>
        <begin position="318"/>
        <end position="328"/>
    </location>
</feature>
<dbReference type="GO" id="GO:0036010">
    <property type="term" value="P:protein localization to endosome"/>
    <property type="evidence" value="ECO:0007669"/>
    <property type="project" value="EnsemblFungi"/>
</dbReference>
<dbReference type="GO" id="GO:0005085">
    <property type="term" value="F:guanyl-nucleotide exchange factor activity"/>
    <property type="evidence" value="ECO:0007669"/>
    <property type="project" value="EnsemblFungi"/>
</dbReference>
<evidence type="ECO:0000259" key="3">
    <source>
        <dbReference type="PROSITE" id="PS51140"/>
    </source>
</evidence>
<dbReference type="SUPFAM" id="SSF46934">
    <property type="entry name" value="UBA-like"/>
    <property type="match status" value="1"/>
</dbReference>
<dbReference type="Pfam" id="PF18151">
    <property type="entry name" value="DUF5601"/>
    <property type="match status" value="1"/>
</dbReference>
<dbReference type="Proteomes" id="UP000094336">
    <property type="component" value="Unassembled WGS sequence"/>
</dbReference>
<dbReference type="GO" id="GO:0005769">
    <property type="term" value="C:early endosome"/>
    <property type="evidence" value="ECO:0007669"/>
    <property type="project" value="EnsemblFungi"/>
</dbReference>
<dbReference type="Gene3D" id="1.20.1050.80">
    <property type="entry name" value="VPS9 domain"/>
    <property type="match status" value="1"/>
</dbReference>
<evidence type="ECO:0000256" key="2">
    <source>
        <dbReference type="SAM" id="MobiDB-lite"/>
    </source>
</evidence>
<feature type="domain" description="CUE" evidence="3">
    <location>
        <begin position="360"/>
        <end position="403"/>
    </location>
</feature>
<protein>
    <recommendedName>
        <fullName evidence="7">VPS9 domain-containing protein</fullName>
    </recommendedName>
</protein>
<feature type="compositionally biased region" description="Basic and acidic residues" evidence="2">
    <location>
        <begin position="345"/>
        <end position="355"/>
    </location>
</feature>